<reference evidence="2" key="2">
    <citation type="submission" date="2023-05" db="EMBL/GenBank/DDBJ databases">
        <authorList>
            <consortium name="Lawrence Berkeley National Laboratory"/>
            <person name="Steindorff A."/>
            <person name="Hensen N."/>
            <person name="Bonometti L."/>
            <person name="Westerberg I."/>
            <person name="Brannstrom I.O."/>
            <person name="Guillou S."/>
            <person name="Cros-Aarteil S."/>
            <person name="Calhoun S."/>
            <person name="Haridas S."/>
            <person name="Kuo A."/>
            <person name="Mondo S."/>
            <person name="Pangilinan J."/>
            <person name="Riley R."/>
            <person name="Labutti K."/>
            <person name="Andreopoulos B."/>
            <person name="Lipzen A."/>
            <person name="Chen C."/>
            <person name="Yanf M."/>
            <person name="Daum C."/>
            <person name="Ng V."/>
            <person name="Clum A."/>
            <person name="Ohm R."/>
            <person name="Martin F."/>
            <person name="Silar P."/>
            <person name="Natvig D."/>
            <person name="Lalanne C."/>
            <person name="Gautier V."/>
            <person name="Ament-Velasquez S.L."/>
            <person name="Kruys A."/>
            <person name="Hutchinson M.I."/>
            <person name="Powell A.J."/>
            <person name="Barry K."/>
            <person name="Miller A.N."/>
            <person name="Grigoriev I.V."/>
            <person name="Debuchy R."/>
            <person name="Gladieux P."/>
            <person name="Thoren M.H."/>
            <person name="Johannesson H."/>
        </authorList>
    </citation>
    <scope>NUCLEOTIDE SEQUENCE</scope>
    <source>
        <strain evidence="2">CBS 315.58</strain>
    </source>
</reference>
<dbReference type="Proteomes" id="UP001303160">
    <property type="component" value="Unassembled WGS sequence"/>
</dbReference>
<dbReference type="AlphaFoldDB" id="A0AAN6XH62"/>
<feature type="compositionally biased region" description="Basic and acidic residues" evidence="1">
    <location>
        <begin position="198"/>
        <end position="208"/>
    </location>
</feature>
<name>A0AAN6XH62_9PEZI</name>
<proteinExistence type="predicted"/>
<sequence>MTWLSNNRAGRHRTSRDPNLANFGDGYGPGSSQLSQQYGQQHYGPEVYRGPTVYSGYQPLQSMMHPVFHSSYSAPDHISLSGHSHAHGTYHPQQDPYRRPATPYAPSPLGLSGQFGLRPDAIPFDPSSPLLPPSPSHALGDPTSLNHGAPCYYDCGDDCPFADPYRPGWLERKAKDKDTDENTAPASSPGLTALPPDWLERMAKERASRQNMTNTPQASPPSSPWSRAQPMSHIGGDLRAPRNFGNIADGQSPTISRASTSTLRDQFTPASRTPTHGSRGPRAVAGCPPNPGAYAQYVTGRPTTNMASVRGNPHIFYMQDPNAGSVLPLHQLLETSKGASYEDLEKLRQAIKRVENARNISELAYSPCSSSNNSQQSSWSLEDLADDIQPEESCSVFISGLPKDVTLSQLLGSIRCGRVRYSKIAGSEALVVFFEKNAAQRFARQGQLDVAEVQAKVQLAKMRVAESTLPRSVSRVLVISGFVRALSIPFLKDCLEMKNVRCELEKIVRGTQGDMSTLEWHFASYAQARKVQDVIMTEPLLCKKGVRARFGIDPCAGSDTGTLRL</sequence>
<feature type="region of interest" description="Disordered" evidence="1">
    <location>
        <begin position="1"/>
        <end position="46"/>
    </location>
</feature>
<reference evidence="2" key="1">
    <citation type="journal article" date="2023" name="Mol. Phylogenet. Evol.">
        <title>Genome-scale phylogeny and comparative genomics of the fungal order Sordariales.</title>
        <authorList>
            <person name="Hensen N."/>
            <person name="Bonometti L."/>
            <person name="Westerberg I."/>
            <person name="Brannstrom I.O."/>
            <person name="Guillou S."/>
            <person name="Cros-Aarteil S."/>
            <person name="Calhoun S."/>
            <person name="Haridas S."/>
            <person name="Kuo A."/>
            <person name="Mondo S."/>
            <person name="Pangilinan J."/>
            <person name="Riley R."/>
            <person name="LaButti K."/>
            <person name="Andreopoulos B."/>
            <person name="Lipzen A."/>
            <person name="Chen C."/>
            <person name="Yan M."/>
            <person name="Daum C."/>
            <person name="Ng V."/>
            <person name="Clum A."/>
            <person name="Steindorff A."/>
            <person name="Ohm R.A."/>
            <person name="Martin F."/>
            <person name="Silar P."/>
            <person name="Natvig D.O."/>
            <person name="Lalanne C."/>
            <person name="Gautier V."/>
            <person name="Ament-Velasquez S.L."/>
            <person name="Kruys A."/>
            <person name="Hutchinson M.I."/>
            <person name="Powell A.J."/>
            <person name="Barry K."/>
            <person name="Miller A.N."/>
            <person name="Grigoriev I.V."/>
            <person name="Debuchy R."/>
            <person name="Gladieux P."/>
            <person name="Hiltunen Thoren M."/>
            <person name="Johannesson H."/>
        </authorList>
    </citation>
    <scope>NUCLEOTIDE SEQUENCE</scope>
    <source>
        <strain evidence="2">CBS 315.58</strain>
    </source>
</reference>
<organism evidence="2 3">
    <name type="scientific">Triangularia verruculosa</name>
    <dbReference type="NCBI Taxonomy" id="2587418"/>
    <lineage>
        <taxon>Eukaryota</taxon>
        <taxon>Fungi</taxon>
        <taxon>Dikarya</taxon>
        <taxon>Ascomycota</taxon>
        <taxon>Pezizomycotina</taxon>
        <taxon>Sordariomycetes</taxon>
        <taxon>Sordariomycetidae</taxon>
        <taxon>Sordariales</taxon>
        <taxon>Podosporaceae</taxon>
        <taxon>Triangularia</taxon>
    </lineage>
</organism>
<feature type="compositionally biased region" description="Low complexity" evidence="1">
    <location>
        <begin position="30"/>
        <end position="44"/>
    </location>
</feature>
<evidence type="ECO:0000313" key="2">
    <source>
        <dbReference type="EMBL" id="KAK4200098.1"/>
    </source>
</evidence>
<feature type="compositionally biased region" description="Polar residues" evidence="1">
    <location>
        <begin position="251"/>
        <end position="276"/>
    </location>
</feature>
<evidence type="ECO:0000256" key="1">
    <source>
        <dbReference type="SAM" id="MobiDB-lite"/>
    </source>
</evidence>
<evidence type="ECO:0000313" key="3">
    <source>
        <dbReference type="Proteomes" id="UP001303160"/>
    </source>
</evidence>
<keyword evidence="3" id="KW-1185">Reference proteome</keyword>
<protein>
    <recommendedName>
        <fullName evidence="4">RRM domain-containing protein</fullName>
    </recommendedName>
</protein>
<feature type="region of interest" description="Disordered" evidence="1">
    <location>
        <begin position="251"/>
        <end position="288"/>
    </location>
</feature>
<dbReference type="EMBL" id="MU863923">
    <property type="protein sequence ID" value="KAK4200098.1"/>
    <property type="molecule type" value="Genomic_DNA"/>
</dbReference>
<feature type="region of interest" description="Disordered" evidence="1">
    <location>
        <begin position="174"/>
        <end position="234"/>
    </location>
</feature>
<accession>A0AAN6XH62</accession>
<gene>
    <name evidence="2" type="ORF">QBC40DRAFT_174646</name>
</gene>
<comment type="caution">
    <text evidence="2">The sequence shown here is derived from an EMBL/GenBank/DDBJ whole genome shotgun (WGS) entry which is preliminary data.</text>
</comment>
<evidence type="ECO:0008006" key="4">
    <source>
        <dbReference type="Google" id="ProtNLM"/>
    </source>
</evidence>